<evidence type="ECO:0000256" key="3">
    <source>
        <dbReference type="ARBA" id="ARBA00022452"/>
    </source>
</evidence>
<organism evidence="8 9">
    <name type="scientific">Paludibaculum fermentans</name>
    <dbReference type="NCBI Taxonomy" id="1473598"/>
    <lineage>
        <taxon>Bacteria</taxon>
        <taxon>Pseudomonadati</taxon>
        <taxon>Acidobacteriota</taxon>
        <taxon>Terriglobia</taxon>
        <taxon>Bryobacterales</taxon>
        <taxon>Bryobacteraceae</taxon>
        <taxon>Paludibaculum</taxon>
    </lineage>
</organism>
<keyword evidence="8" id="KW-0645">Protease</keyword>
<evidence type="ECO:0000256" key="2">
    <source>
        <dbReference type="ARBA" id="ARBA00022448"/>
    </source>
</evidence>
<keyword evidence="3" id="KW-1134">Transmembrane beta strand</keyword>
<dbReference type="GO" id="GO:0004180">
    <property type="term" value="F:carboxypeptidase activity"/>
    <property type="evidence" value="ECO:0007669"/>
    <property type="project" value="UniProtKB-KW"/>
</dbReference>
<sequence length="907" mass="99430">MVPNAIVRLLPAGGGAASTTLTGNEGQFIFPALQAAEYKVRVEAAGFTPAERTINLLVGQSLVAEFQLKPAAQASTVDVLADAVTIDVSSSQVGGNVDTSRMKDTPLNGRNWMELSLLVPGVTVNAVSNTPLGTVSGGRFQINVDGQQVTQNAAGAGFGQPQFSRETMSQFQVITNRFDATMGRSAQIQVNAQTKSGSNEFHGSAYGYFRSDKFNAADPIGQRVLPFSNKQFGVTGGGRILRDKLFFFGAYEGESQPSTVLVTPQGFGGQSFSFANDFQTKTWIGRVDWVVNEKHRLSGRYNGSQWRNPFGNVSGTSHPSQAAQQTRDGETTMLDWTWVISPTTTNDVRYGFNYFQWKNNPYVLSQEYRLPGGITVGGPYNYPQEFNQFTNQVRDDLYLLKGAHSIKLGGEYLSNNHTGLFPQNSRGTVNPFTAAPANLPSIFPVWNDPTSWNIDALSPLASTYTQGFGNFNIDIPRNVIAGWVQDDWKINKRLTVNLGLRYDNDIGIWSTPTLKSNVVPPRGGQNLNFSPRVGFAYDLLGDRKTVIRGGGGLYFADIQANQVINQSIFNGESSLQVGASRTSTTSINLRDPFNGVTGADFLSGKVPVPAQNVQLLNTNAVTPYSAQASIGAERQLGQSWTVSGDFVYWRVYHEWIRQDRNIGFNPVTGFGTNPSVSGRPDTRFGQILEFTTPNASGAIYYGGQFQVTRRFAKRFSAGAAYTVSKLKDSSSGPFGYPNNQFDLADEWGPSVDDQRHTLNFDGSIQLPWGFQSSMFYHYGSGAAFASIGPGNPFNYAGTSNRTFLTGTATFIDPSYLYPSLAPGYTNVKRNSLRGQPINRIDWRLTKTVAIKDRWRATGIFEVFNVINAQNYGTYQSNIGLATFGRPAYNSNLAYAARMLQFAVRFDY</sequence>
<keyword evidence="2" id="KW-0813">Transport</keyword>
<keyword evidence="9" id="KW-1185">Reference proteome</keyword>
<dbReference type="InterPro" id="IPR057601">
    <property type="entry name" value="Oar-like_b-barrel"/>
</dbReference>
<evidence type="ECO:0000256" key="4">
    <source>
        <dbReference type="ARBA" id="ARBA00022692"/>
    </source>
</evidence>
<dbReference type="InterPro" id="IPR036942">
    <property type="entry name" value="Beta-barrel_TonB_sf"/>
</dbReference>
<dbReference type="GO" id="GO:0009279">
    <property type="term" value="C:cell outer membrane"/>
    <property type="evidence" value="ECO:0007669"/>
    <property type="project" value="UniProtKB-SubCell"/>
</dbReference>
<dbReference type="Gene3D" id="2.40.170.20">
    <property type="entry name" value="TonB-dependent receptor, beta-barrel domain"/>
    <property type="match status" value="1"/>
</dbReference>
<dbReference type="KEGG" id="pfer:IRI77_17355"/>
<dbReference type="Pfam" id="PF25183">
    <property type="entry name" value="OMP_b-brl_4"/>
    <property type="match status" value="2"/>
</dbReference>
<keyword evidence="6" id="KW-0998">Cell outer membrane</keyword>
<keyword evidence="8" id="KW-0378">Hydrolase</keyword>
<evidence type="ECO:0000256" key="6">
    <source>
        <dbReference type="ARBA" id="ARBA00023237"/>
    </source>
</evidence>
<dbReference type="InterPro" id="IPR039426">
    <property type="entry name" value="TonB-dep_rcpt-like"/>
</dbReference>
<protein>
    <submittedName>
        <fullName evidence="8">Carboxypeptidase regulatory-like domain-containing protein</fullName>
    </submittedName>
</protein>
<keyword evidence="4" id="KW-0812">Transmembrane</keyword>
<dbReference type="Gene3D" id="2.60.40.1120">
    <property type="entry name" value="Carboxypeptidase-like, regulatory domain"/>
    <property type="match status" value="1"/>
</dbReference>
<evidence type="ECO:0000313" key="8">
    <source>
        <dbReference type="EMBL" id="QOY91641.1"/>
    </source>
</evidence>
<evidence type="ECO:0000313" key="9">
    <source>
        <dbReference type="Proteomes" id="UP000593892"/>
    </source>
</evidence>
<dbReference type="SUPFAM" id="SSF49464">
    <property type="entry name" value="Carboxypeptidase regulatory domain-like"/>
    <property type="match status" value="1"/>
</dbReference>
<dbReference type="Pfam" id="PF13620">
    <property type="entry name" value="CarboxypepD_reg"/>
    <property type="match status" value="1"/>
</dbReference>
<reference evidence="8 9" key="1">
    <citation type="submission" date="2020-10" db="EMBL/GenBank/DDBJ databases">
        <title>Complete genome sequence of Paludibaculum fermentans P105T, a facultatively anaerobic acidobacterium capable of dissimilatory Fe(III) reduction.</title>
        <authorList>
            <person name="Dedysh S.N."/>
            <person name="Beletsky A.V."/>
            <person name="Kulichevskaya I.S."/>
            <person name="Mardanov A.V."/>
            <person name="Ravin N.V."/>
        </authorList>
    </citation>
    <scope>NUCLEOTIDE SEQUENCE [LARGE SCALE GENOMIC DNA]</scope>
    <source>
        <strain evidence="8 9">P105</strain>
    </source>
</reference>
<dbReference type="GO" id="GO:0015344">
    <property type="term" value="F:siderophore uptake transmembrane transporter activity"/>
    <property type="evidence" value="ECO:0007669"/>
    <property type="project" value="TreeGrafter"/>
</dbReference>
<evidence type="ECO:0000256" key="1">
    <source>
        <dbReference type="ARBA" id="ARBA00004571"/>
    </source>
</evidence>
<feature type="domain" description="TonB-dependent transporter Oar-like beta-barrel" evidence="7">
    <location>
        <begin position="273"/>
        <end position="900"/>
    </location>
</feature>
<dbReference type="PANTHER" id="PTHR30069">
    <property type="entry name" value="TONB-DEPENDENT OUTER MEMBRANE RECEPTOR"/>
    <property type="match status" value="1"/>
</dbReference>
<evidence type="ECO:0000259" key="7">
    <source>
        <dbReference type="Pfam" id="PF25183"/>
    </source>
</evidence>
<accession>A0A7S7SPI5</accession>
<dbReference type="SUPFAM" id="SSF56935">
    <property type="entry name" value="Porins"/>
    <property type="match status" value="1"/>
</dbReference>
<comment type="subcellular location">
    <subcellularLocation>
        <location evidence="1">Cell outer membrane</location>
        <topology evidence="1">Multi-pass membrane protein</topology>
    </subcellularLocation>
</comment>
<dbReference type="EMBL" id="CP063849">
    <property type="protein sequence ID" value="QOY91641.1"/>
    <property type="molecule type" value="Genomic_DNA"/>
</dbReference>
<keyword evidence="5" id="KW-0472">Membrane</keyword>
<dbReference type="PANTHER" id="PTHR30069:SF46">
    <property type="entry name" value="OAR PROTEIN"/>
    <property type="match status" value="1"/>
</dbReference>
<proteinExistence type="predicted"/>
<dbReference type="Proteomes" id="UP000593892">
    <property type="component" value="Chromosome"/>
</dbReference>
<feature type="domain" description="TonB-dependent transporter Oar-like beta-barrel" evidence="7">
    <location>
        <begin position="194"/>
        <end position="258"/>
    </location>
</feature>
<gene>
    <name evidence="8" type="ORF">IRI77_17355</name>
</gene>
<name>A0A7S7SPI5_PALFE</name>
<dbReference type="InterPro" id="IPR008969">
    <property type="entry name" value="CarboxyPept-like_regulatory"/>
</dbReference>
<evidence type="ECO:0000256" key="5">
    <source>
        <dbReference type="ARBA" id="ARBA00023136"/>
    </source>
</evidence>
<dbReference type="AlphaFoldDB" id="A0A7S7SPI5"/>
<dbReference type="GO" id="GO:0044718">
    <property type="term" value="P:siderophore transmembrane transport"/>
    <property type="evidence" value="ECO:0007669"/>
    <property type="project" value="TreeGrafter"/>
</dbReference>
<keyword evidence="8" id="KW-0121">Carboxypeptidase</keyword>